<dbReference type="SUPFAM" id="SSF53098">
    <property type="entry name" value="Ribonuclease H-like"/>
    <property type="match status" value="1"/>
</dbReference>
<dbReference type="InterPro" id="IPR052717">
    <property type="entry name" value="Vacuolar_transposase_reg"/>
</dbReference>
<feature type="region of interest" description="Disordered" evidence="1">
    <location>
        <begin position="179"/>
        <end position="207"/>
    </location>
</feature>
<accession>A0A5B0MXB1</accession>
<evidence type="ECO:0000313" key="3">
    <source>
        <dbReference type="Proteomes" id="UP000324748"/>
    </source>
</evidence>
<comment type="caution">
    <text evidence="2">The sequence shown here is derived from an EMBL/GenBank/DDBJ whole genome shotgun (WGS) entry which is preliminary data.</text>
</comment>
<gene>
    <name evidence="2" type="ORF">PGT21_031423</name>
</gene>
<dbReference type="EMBL" id="VSWC01000131">
    <property type="protein sequence ID" value="KAA1081212.1"/>
    <property type="molecule type" value="Genomic_DNA"/>
</dbReference>
<dbReference type="GO" id="GO:0005634">
    <property type="term" value="C:nucleus"/>
    <property type="evidence" value="ECO:0007669"/>
    <property type="project" value="TreeGrafter"/>
</dbReference>
<reference evidence="2 3" key="1">
    <citation type="submission" date="2019-05" db="EMBL/GenBank/DDBJ databases">
        <title>Emergence of the Ug99 lineage of the wheat stem rust pathogen through somatic hybridization.</title>
        <authorList>
            <person name="Li F."/>
            <person name="Upadhyaya N.M."/>
            <person name="Sperschneider J."/>
            <person name="Matny O."/>
            <person name="Nguyen-Phuc H."/>
            <person name="Mago R."/>
            <person name="Raley C."/>
            <person name="Miller M.E."/>
            <person name="Silverstein K.A.T."/>
            <person name="Henningsen E."/>
            <person name="Hirsch C.D."/>
            <person name="Visser B."/>
            <person name="Pretorius Z.A."/>
            <person name="Steffenson B.J."/>
            <person name="Schwessinger B."/>
            <person name="Dodds P.N."/>
            <person name="Figueroa M."/>
        </authorList>
    </citation>
    <scope>NUCLEOTIDE SEQUENCE [LARGE SCALE GENOMIC DNA]</scope>
    <source>
        <strain evidence="2">21-0</strain>
    </source>
</reference>
<evidence type="ECO:0000256" key="1">
    <source>
        <dbReference type="SAM" id="MobiDB-lite"/>
    </source>
</evidence>
<proteinExistence type="predicted"/>
<sequence length="317" mass="36126">MFPQVLQQCVIWCAQAAKPFLALEETSLKRILHPTILKHLPSRKTISKGVHMLYLCVQEKLCEELKMHEGALYLGVDVWQSPNGYNVIGTVVYRLLDNGAGNTNLDAMPLDFVQLNKRHTGKYLAQMGKAQWIRCFAHIVNLIVKAILRPFTHKKSQAGTPEFDDLDEEEEEHDLVVGFNEEKQNSDLDDDEDKHTKPDINDDPELAVNDDLTLDNLEDLEKEDSTDNYTSESCRQTLAKFHQISMKLWKSPNSKAKFIEICEEAQCKKPHTIECDVPTWCNLTYKQLSSIVRCEEAIAISSLECPVTITFDKKTST</sequence>
<dbReference type="OrthoDB" id="2794314at2759"/>
<name>A0A5B0MXB1_PUCGR</name>
<protein>
    <recommendedName>
        <fullName evidence="4">hAT-like transposase RNase-H fold domain-containing protein</fullName>
    </recommendedName>
</protein>
<keyword evidence="3" id="KW-1185">Reference proteome</keyword>
<dbReference type="GO" id="GO:0006357">
    <property type="term" value="P:regulation of transcription by RNA polymerase II"/>
    <property type="evidence" value="ECO:0007669"/>
    <property type="project" value="TreeGrafter"/>
</dbReference>
<dbReference type="InterPro" id="IPR012337">
    <property type="entry name" value="RNaseH-like_sf"/>
</dbReference>
<dbReference type="PANTHER" id="PTHR46169">
    <property type="entry name" value="DNA REPLICATION-RELATED ELEMENT FACTOR, ISOFORM A"/>
    <property type="match status" value="1"/>
</dbReference>
<dbReference type="Proteomes" id="UP000324748">
    <property type="component" value="Unassembled WGS sequence"/>
</dbReference>
<dbReference type="PANTHER" id="PTHR46169:SF15">
    <property type="entry name" value="INNER CENTROMERE PROTEIN A-LIKE ISOFORM X1-RELATED"/>
    <property type="match status" value="1"/>
</dbReference>
<evidence type="ECO:0008006" key="4">
    <source>
        <dbReference type="Google" id="ProtNLM"/>
    </source>
</evidence>
<dbReference type="AlphaFoldDB" id="A0A5B0MXB1"/>
<evidence type="ECO:0000313" key="2">
    <source>
        <dbReference type="EMBL" id="KAA1081212.1"/>
    </source>
</evidence>
<organism evidence="2 3">
    <name type="scientific">Puccinia graminis f. sp. tritici</name>
    <dbReference type="NCBI Taxonomy" id="56615"/>
    <lineage>
        <taxon>Eukaryota</taxon>
        <taxon>Fungi</taxon>
        <taxon>Dikarya</taxon>
        <taxon>Basidiomycota</taxon>
        <taxon>Pucciniomycotina</taxon>
        <taxon>Pucciniomycetes</taxon>
        <taxon>Pucciniales</taxon>
        <taxon>Pucciniaceae</taxon>
        <taxon>Puccinia</taxon>
    </lineage>
</organism>